<keyword evidence="1" id="KW-1133">Transmembrane helix</keyword>
<evidence type="ECO:0000313" key="2">
    <source>
        <dbReference type="WBParaSite" id="HNAJ_0000704301-mRNA-1"/>
    </source>
</evidence>
<accession>A0A0R3TJ02</accession>
<name>A0A0R3TJ02_RODNA</name>
<reference evidence="2" key="1">
    <citation type="submission" date="2017-02" db="UniProtKB">
        <authorList>
            <consortium name="WormBaseParasite"/>
        </authorList>
    </citation>
    <scope>IDENTIFICATION</scope>
</reference>
<protein>
    <submittedName>
        <fullName evidence="2">LysE family translocator</fullName>
    </submittedName>
</protein>
<dbReference type="WBParaSite" id="HNAJ_0000704301-mRNA-1">
    <property type="protein sequence ID" value="HNAJ_0000704301-mRNA-1"/>
    <property type="gene ID" value="HNAJ_0000704301"/>
</dbReference>
<sequence>LLISVRGTPFATLLIRLGGTLFATLLIRLEARRPSQHC</sequence>
<evidence type="ECO:0000256" key="1">
    <source>
        <dbReference type="SAM" id="Phobius"/>
    </source>
</evidence>
<keyword evidence="1" id="KW-0472">Membrane</keyword>
<proteinExistence type="predicted"/>
<keyword evidence="1" id="KW-0812">Transmembrane</keyword>
<dbReference type="AlphaFoldDB" id="A0A0R3TJ02"/>
<feature type="transmembrane region" description="Helical" evidence="1">
    <location>
        <begin position="6"/>
        <end position="27"/>
    </location>
</feature>
<organism evidence="2">
    <name type="scientific">Rodentolepis nana</name>
    <name type="common">Dwarf tapeworm</name>
    <name type="synonym">Hymenolepis nana</name>
    <dbReference type="NCBI Taxonomy" id="102285"/>
    <lineage>
        <taxon>Eukaryota</taxon>
        <taxon>Metazoa</taxon>
        <taxon>Spiralia</taxon>
        <taxon>Lophotrochozoa</taxon>
        <taxon>Platyhelminthes</taxon>
        <taxon>Cestoda</taxon>
        <taxon>Eucestoda</taxon>
        <taxon>Cyclophyllidea</taxon>
        <taxon>Hymenolepididae</taxon>
        <taxon>Rodentolepis</taxon>
    </lineage>
</organism>